<dbReference type="Gene3D" id="1.25.40.20">
    <property type="entry name" value="Ankyrin repeat-containing domain"/>
    <property type="match status" value="3"/>
</dbReference>
<organism evidence="5 6">
    <name type="scientific">Lentinus tigrinus ALCF2SS1-6</name>
    <dbReference type="NCBI Taxonomy" id="1328759"/>
    <lineage>
        <taxon>Eukaryota</taxon>
        <taxon>Fungi</taxon>
        <taxon>Dikarya</taxon>
        <taxon>Basidiomycota</taxon>
        <taxon>Agaricomycotina</taxon>
        <taxon>Agaricomycetes</taxon>
        <taxon>Polyporales</taxon>
        <taxon>Polyporaceae</taxon>
        <taxon>Lentinus</taxon>
    </lineage>
</organism>
<keyword evidence="2 3" id="KW-0040">ANK repeat</keyword>
<evidence type="ECO:0000256" key="3">
    <source>
        <dbReference type="PROSITE-ProRule" id="PRU00023"/>
    </source>
</evidence>
<dbReference type="PROSITE" id="PS50297">
    <property type="entry name" value="ANK_REP_REGION"/>
    <property type="match status" value="2"/>
</dbReference>
<dbReference type="InterPro" id="IPR036770">
    <property type="entry name" value="Ankyrin_rpt-contain_sf"/>
</dbReference>
<evidence type="ECO:0000313" key="5">
    <source>
        <dbReference type="EMBL" id="RPD60018.1"/>
    </source>
</evidence>
<feature type="repeat" description="ANK" evidence="3">
    <location>
        <begin position="65"/>
        <end position="94"/>
    </location>
</feature>
<sequence length="195" mass="20893">MSNISVHNAALNRQLGMVRSLVTQDPKLVNTTDDVRTLSACSGGFEEVVKELIGAGAEVNAKNDKGLTPLHYAASKARVELLISRGADINAKDRANQTPLHRAATTGSTGFINILLKPPEGSPKTRLNTADRVGNTPLHLAMESAHAEAACLLIEAGADRERTNIDGEMPEDLEGVGGQEQRRAKSYVIERCGKR</sequence>
<keyword evidence="6" id="KW-1185">Reference proteome</keyword>
<evidence type="ECO:0000313" key="6">
    <source>
        <dbReference type="Proteomes" id="UP000313359"/>
    </source>
</evidence>
<dbReference type="Proteomes" id="UP000313359">
    <property type="component" value="Unassembled WGS sequence"/>
</dbReference>
<accession>A0A5C2S9R8</accession>
<dbReference type="SMART" id="SM00248">
    <property type="entry name" value="ANK"/>
    <property type="match status" value="5"/>
</dbReference>
<feature type="region of interest" description="Disordered" evidence="4">
    <location>
        <begin position="162"/>
        <end position="184"/>
    </location>
</feature>
<dbReference type="EMBL" id="ML122267">
    <property type="protein sequence ID" value="RPD60018.1"/>
    <property type="molecule type" value="Genomic_DNA"/>
</dbReference>
<proteinExistence type="predicted"/>
<dbReference type="PANTHER" id="PTHR24203:SF45">
    <property type="entry name" value="ANKYRIN REPEAT DOMAIN 6"/>
    <property type="match status" value="1"/>
</dbReference>
<dbReference type="STRING" id="1328759.A0A5C2S9R8"/>
<dbReference type="OrthoDB" id="539213at2759"/>
<feature type="repeat" description="ANK" evidence="3">
    <location>
        <begin position="133"/>
        <end position="165"/>
    </location>
</feature>
<dbReference type="Pfam" id="PF00023">
    <property type="entry name" value="Ank"/>
    <property type="match status" value="1"/>
</dbReference>
<dbReference type="PROSITE" id="PS50088">
    <property type="entry name" value="ANK_REPEAT"/>
    <property type="match status" value="2"/>
</dbReference>
<name>A0A5C2S9R8_9APHY</name>
<evidence type="ECO:0000256" key="4">
    <source>
        <dbReference type="SAM" id="MobiDB-lite"/>
    </source>
</evidence>
<gene>
    <name evidence="5" type="ORF">L227DRAFT_104540</name>
</gene>
<dbReference type="Pfam" id="PF12796">
    <property type="entry name" value="Ank_2"/>
    <property type="match status" value="1"/>
</dbReference>
<evidence type="ECO:0000256" key="1">
    <source>
        <dbReference type="ARBA" id="ARBA00022737"/>
    </source>
</evidence>
<dbReference type="PANTHER" id="PTHR24203">
    <property type="entry name" value="ANKYRIN REPEAT FAMILY PROTEIN"/>
    <property type="match status" value="1"/>
</dbReference>
<keyword evidence="1" id="KW-0677">Repeat</keyword>
<protein>
    <submittedName>
        <fullName evidence="5">Ankyrin</fullName>
    </submittedName>
</protein>
<dbReference type="InterPro" id="IPR002110">
    <property type="entry name" value="Ankyrin_rpt"/>
</dbReference>
<reference evidence="5" key="1">
    <citation type="journal article" date="2018" name="Genome Biol. Evol.">
        <title>Genomics and development of Lentinus tigrinus, a white-rot wood-decaying mushroom with dimorphic fruiting bodies.</title>
        <authorList>
            <person name="Wu B."/>
            <person name="Xu Z."/>
            <person name="Knudson A."/>
            <person name="Carlson A."/>
            <person name="Chen N."/>
            <person name="Kovaka S."/>
            <person name="LaButti K."/>
            <person name="Lipzen A."/>
            <person name="Pennachio C."/>
            <person name="Riley R."/>
            <person name="Schakwitz W."/>
            <person name="Umezawa K."/>
            <person name="Ohm R.A."/>
            <person name="Grigoriev I.V."/>
            <person name="Nagy L.G."/>
            <person name="Gibbons J."/>
            <person name="Hibbett D."/>
        </authorList>
    </citation>
    <scope>NUCLEOTIDE SEQUENCE [LARGE SCALE GENOMIC DNA]</scope>
    <source>
        <strain evidence="5">ALCF2SS1-6</strain>
    </source>
</reference>
<dbReference type="SUPFAM" id="SSF48403">
    <property type="entry name" value="Ankyrin repeat"/>
    <property type="match status" value="1"/>
</dbReference>
<evidence type="ECO:0000256" key="2">
    <source>
        <dbReference type="ARBA" id="ARBA00023043"/>
    </source>
</evidence>
<dbReference type="AlphaFoldDB" id="A0A5C2S9R8"/>